<organism evidence="6 7">
    <name type="scientific">Macrophomina phaseolina</name>
    <dbReference type="NCBI Taxonomy" id="35725"/>
    <lineage>
        <taxon>Eukaryota</taxon>
        <taxon>Fungi</taxon>
        <taxon>Dikarya</taxon>
        <taxon>Ascomycota</taxon>
        <taxon>Pezizomycotina</taxon>
        <taxon>Dothideomycetes</taxon>
        <taxon>Dothideomycetes incertae sedis</taxon>
        <taxon>Botryosphaeriales</taxon>
        <taxon>Botryosphaeriaceae</taxon>
        <taxon>Macrophomina</taxon>
    </lineage>
</organism>
<feature type="compositionally biased region" description="Basic and acidic residues" evidence="4">
    <location>
        <begin position="1001"/>
        <end position="1012"/>
    </location>
</feature>
<feature type="region of interest" description="Disordered" evidence="4">
    <location>
        <begin position="887"/>
        <end position="946"/>
    </location>
</feature>
<sequence length="1418" mass="158671">MNIANLLSPQDSPTKEESQTPPLRSPQPSHSPLQRPGRPPKSRKSSGLSQVQQYSPPPQQQQQQPPPPQPQHSQRQLQQQQQQQQQHQQHPQLAHHHQQQQIHHAQHHHHHQQAPPQQIQLPSIPTPSPSQHQYLQYGHVQHAPSPGPSPAQNGRSMLSATSTPTADIRSPLQHLPEARTPPAHARPQQPPLNRHGSTPGMDTLAGESSKSSRSARPHPRPPRSGDELTRIDLASMQHHQQATRQSSQGLRSPQVFQRAPSVGYNVHNITRTMSSNSAKDITMQQEPRVLHASSLSAADNKEMNDLVAKLKENSYDYTSHIRFVELLTKGFRNHVTPPDAPDTSRDPLSYELLADLRLARRTMCAKFAIGEESWVEWINDEKILARSTEDRLTLMELCSQAVSEEPSSSTLWRLYGDYMYWLWAAAFDVEPADWAEEDKIVGREAFTWQAMQEVWDRALPATQWHMNDSHLVWDRWMEIMLRDQEASSDQQKLVHLRNAFTERLLKPHATWDKTFQMFSTFISRYFNAEYEDTMMTMNKRASQAKQQFALREHYELKVDSAVKAGDKEAEWEIYSQYLDWEVKNKGVFSFHLINALYERATLRFSIDATIWQDYVQLLMEHADGGVDVLAVLERGTRHCPWSGELWSQRLLALEAEGRSFDEMESVKHRATETGLLDVGGLEELLKVYVAWCGFLRRKAFDARSSEDDIDIAEVGIRSALEHVEEIGEKRYGKQFKGDPQYRLERINIKFITQSGNIQAARDCWKALIPAQENSYDFWYRYYIWEMVLWSKWCMRDKENAGQTLETPREATNILRQGLKRVMTMDWPEQLIDMFIHHCEQHESVHEYRYAIFEAKKARAEVAARRQKEAAEAAAAYQQQMAGAAEATPATYEDASANGKRKRGADAAAEENATKKSRQGEASTKPMDEEASSPATAQVKRDREHTTVIVKNIPASSTQTRVRQFFRDCGTINSIILVPDSNGSTQTATVEFETPGDAESALTRDGKSLDGESVRISSGTGSTLFVTNYPPEADEEYIRKLFKAHGEIISVRFPSLKLNTHRRFCYVTFGNAQQAEAASKAMHGKSVGRNLMLTAEISDPSIKDRRHGPIYEGREVFVGNVDMSVTDQEVQDLVSSLDGFVNVRVPRNLGGRGKGVAFVEFDTPDNAKKGAEALNAKEFKDRILRANIAEPRGSKRHATAIINQPSASPEPGSTAGGDADTNGVASGASNRRERTIALMNIPDTVNDARIRAIVEPHGSLRKIVLMPKHQGAIIEFVSVADVGKASLALEGHEIAPGRKIRIGTPEEMKKMGEEKKEDRLGASKPAESKKTPALMSPAPRISRPGQQGARRGGKGGLGTKRATFITTSSAAKDVEMGGTGSAEGSAGGKSNADFKAMFLAGKEKGSEEKKEGGDGDSKA</sequence>
<dbReference type="InterPro" id="IPR034397">
    <property type="entry name" value="Prp24_RRM1"/>
</dbReference>
<feature type="compositionally biased region" description="Basic and acidic residues" evidence="4">
    <location>
        <begin position="1309"/>
        <end position="1329"/>
    </location>
</feature>
<dbReference type="PANTHER" id="PTHR48025">
    <property type="entry name" value="OS02G0815200 PROTEIN"/>
    <property type="match status" value="1"/>
</dbReference>
<evidence type="ECO:0000256" key="2">
    <source>
        <dbReference type="ARBA" id="ARBA00022884"/>
    </source>
</evidence>
<feature type="compositionally biased region" description="Polar residues" evidence="4">
    <location>
        <begin position="1"/>
        <end position="12"/>
    </location>
</feature>
<dbReference type="InterPro" id="IPR000504">
    <property type="entry name" value="RRM_dom"/>
</dbReference>
<feature type="compositionally biased region" description="Low complexity" evidence="4">
    <location>
        <begin position="71"/>
        <end position="92"/>
    </location>
</feature>
<dbReference type="Gene3D" id="1.25.40.10">
    <property type="entry name" value="Tetratricopeptide repeat domain"/>
    <property type="match status" value="2"/>
</dbReference>
<dbReference type="InterPro" id="IPR031766">
    <property type="entry name" value="RRM_occluded"/>
</dbReference>
<dbReference type="CDD" id="cd12296">
    <property type="entry name" value="RRM1_Prp24"/>
    <property type="match status" value="1"/>
</dbReference>
<feature type="region of interest" description="Disordered" evidence="4">
    <location>
        <begin position="1"/>
        <end position="227"/>
    </location>
</feature>
<feature type="region of interest" description="Disordered" evidence="4">
    <location>
        <begin position="1309"/>
        <end position="1418"/>
    </location>
</feature>
<dbReference type="SMART" id="SM00360">
    <property type="entry name" value="RRM"/>
    <property type="match status" value="4"/>
</dbReference>
<feature type="compositionally biased region" description="Pro residues" evidence="4">
    <location>
        <begin position="55"/>
        <end position="70"/>
    </location>
</feature>
<dbReference type="InterPro" id="IPR050502">
    <property type="entry name" value="Euk_RNA-bind_prot"/>
</dbReference>
<evidence type="ECO:0000256" key="1">
    <source>
        <dbReference type="ARBA" id="ARBA00022737"/>
    </source>
</evidence>
<feature type="domain" description="RRM" evidence="5">
    <location>
        <begin position="1113"/>
        <end position="1190"/>
    </location>
</feature>
<feature type="domain" description="RRM" evidence="5">
    <location>
        <begin position="1233"/>
        <end position="1306"/>
    </location>
</feature>
<proteinExistence type="predicted"/>
<evidence type="ECO:0000256" key="3">
    <source>
        <dbReference type="PROSITE-ProRule" id="PRU00176"/>
    </source>
</evidence>
<dbReference type="Pfam" id="PF00076">
    <property type="entry name" value="RRM_1"/>
    <property type="match status" value="3"/>
</dbReference>
<dbReference type="Gene3D" id="3.30.70.330">
    <property type="match status" value="4"/>
</dbReference>
<dbReference type="InterPro" id="IPR011990">
    <property type="entry name" value="TPR-like_helical_dom_sf"/>
</dbReference>
<dbReference type="CDD" id="cd12299">
    <property type="entry name" value="RRM4_Prp24"/>
    <property type="match status" value="1"/>
</dbReference>
<dbReference type="Pfam" id="PF16842">
    <property type="entry name" value="RRM_occluded"/>
    <property type="match status" value="1"/>
</dbReference>
<feature type="compositionally biased region" description="Low complexity" evidence="4">
    <location>
        <begin position="113"/>
        <end position="123"/>
    </location>
</feature>
<feature type="compositionally biased region" description="Basic residues" evidence="4">
    <location>
        <begin position="93"/>
        <end position="112"/>
    </location>
</feature>
<comment type="caution">
    <text evidence="6">The sequence shown here is derived from an EMBL/GenBank/DDBJ whole genome shotgun (WGS) entry which is preliminary data.</text>
</comment>
<keyword evidence="2 3" id="KW-0694">RNA-binding</keyword>
<evidence type="ECO:0000256" key="4">
    <source>
        <dbReference type="SAM" id="MobiDB-lite"/>
    </source>
</evidence>
<accession>A0ABQ8GR34</accession>
<dbReference type="InterPro" id="IPR003107">
    <property type="entry name" value="HAT"/>
</dbReference>
<dbReference type="SMART" id="SM00386">
    <property type="entry name" value="HAT"/>
    <property type="match status" value="5"/>
</dbReference>
<dbReference type="CDD" id="cd00590">
    <property type="entry name" value="RRM_SF"/>
    <property type="match status" value="1"/>
</dbReference>
<dbReference type="InterPro" id="IPR012677">
    <property type="entry name" value="Nucleotide-bd_a/b_plait_sf"/>
</dbReference>
<dbReference type="PROSITE" id="PS50102">
    <property type="entry name" value="RRM"/>
    <property type="match status" value="4"/>
</dbReference>
<dbReference type="SUPFAM" id="SSF54928">
    <property type="entry name" value="RNA-binding domain, RBD"/>
    <property type="match status" value="3"/>
</dbReference>
<evidence type="ECO:0000313" key="6">
    <source>
        <dbReference type="EMBL" id="KAH7062658.1"/>
    </source>
</evidence>
<feature type="region of interest" description="Disordered" evidence="4">
    <location>
        <begin position="1187"/>
        <end position="1230"/>
    </location>
</feature>
<feature type="domain" description="RRM" evidence="5">
    <location>
        <begin position="1021"/>
        <end position="1097"/>
    </location>
</feature>
<feature type="compositionally biased region" description="Polar residues" evidence="4">
    <location>
        <begin position="150"/>
        <end position="165"/>
    </location>
</feature>
<name>A0ABQ8GR34_9PEZI</name>
<feature type="compositionally biased region" description="Gly residues" evidence="4">
    <location>
        <begin position="1376"/>
        <end position="1386"/>
    </location>
</feature>
<dbReference type="Proteomes" id="UP000774617">
    <property type="component" value="Unassembled WGS sequence"/>
</dbReference>
<dbReference type="InterPro" id="IPR035979">
    <property type="entry name" value="RBD_domain_sf"/>
</dbReference>
<evidence type="ECO:0000313" key="7">
    <source>
        <dbReference type="Proteomes" id="UP000774617"/>
    </source>
</evidence>
<feature type="compositionally biased region" description="Basic and acidic residues" evidence="4">
    <location>
        <begin position="1400"/>
        <end position="1418"/>
    </location>
</feature>
<gene>
    <name evidence="6" type="ORF">B0J12DRAFT_242603</name>
</gene>
<protein>
    <submittedName>
        <fullName evidence="6">Pre-mRNA splicing factor</fullName>
    </submittedName>
</protein>
<dbReference type="EMBL" id="JAGTJR010000003">
    <property type="protein sequence ID" value="KAH7062658.1"/>
    <property type="molecule type" value="Genomic_DNA"/>
</dbReference>
<feature type="domain" description="RRM" evidence="5">
    <location>
        <begin position="945"/>
        <end position="1020"/>
    </location>
</feature>
<keyword evidence="1" id="KW-0677">Repeat</keyword>
<dbReference type="PANTHER" id="PTHR48025:SF1">
    <property type="entry name" value="RRM DOMAIN-CONTAINING PROTEIN"/>
    <property type="match status" value="1"/>
</dbReference>
<keyword evidence="7" id="KW-1185">Reference proteome</keyword>
<reference evidence="6 7" key="1">
    <citation type="journal article" date="2021" name="Nat. Commun.">
        <title>Genetic determinants of endophytism in the Arabidopsis root mycobiome.</title>
        <authorList>
            <person name="Mesny F."/>
            <person name="Miyauchi S."/>
            <person name="Thiergart T."/>
            <person name="Pickel B."/>
            <person name="Atanasova L."/>
            <person name="Karlsson M."/>
            <person name="Huettel B."/>
            <person name="Barry K.W."/>
            <person name="Haridas S."/>
            <person name="Chen C."/>
            <person name="Bauer D."/>
            <person name="Andreopoulos W."/>
            <person name="Pangilinan J."/>
            <person name="LaButti K."/>
            <person name="Riley R."/>
            <person name="Lipzen A."/>
            <person name="Clum A."/>
            <person name="Drula E."/>
            <person name="Henrissat B."/>
            <person name="Kohler A."/>
            <person name="Grigoriev I.V."/>
            <person name="Martin F.M."/>
            <person name="Hacquard S."/>
        </authorList>
    </citation>
    <scope>NUCLEOTIDE SEQUENCE [LARGE SCALE GENOMIC DNA]</scope>
    <source>
        <strain evidence="6 7">MPI-SDFR-AT-0080</strain>
    </source>
</reference>
<dbReference type="SUPFAM" id="SSF48452">
    <property type="entry name" value="TPR-like"/>
    <property type="match status" value="1"/>
</dbReference>
<feature type="compositionally biased region" description="Polar residues" evidence="4">
    <location>
        <begin position="19"/>
        <end position="32"/>
    </location>
</feature>
<evidence type="ECO:0000259" key="5">
    <source>
        <dbReference type="PROSITE" id="PS50102"/>
    </source>
</evidence>
<feature type="region of interest" description="Disordered" evidence="4">
    <location>
        <begin position="994"/>
        <end position="1013"/>
    </location>
</feature>